<feature type="region of interest" description="Disordered" evidence="1">
    <location>
        <begin position="1"/>
        <end position="59"/>
    </location>
</feature>
<feature type="non-terminal residue" evidence="2">
    <location>
        <position position="59"/>
    </location>
</feature>
<feature type="compositionally biased region" description="Acidic residues" evidence="1">
    <location>
        <begin position="41"/>
        <end position="50"/>
    </location>
</feature>
<dbReference type="EMBL" id="CAJNJA010010424">
    <property type="protein sequence ID" value="CAE7257398.1"/>
    <property type="molecule type" value="Genomic_DNA"/>
</dbReference>
<dbReference type="Proteomes" id="UP000601435">
    <property type="component" value="Unassembled WGS sequence"/>
</dbReference>
<gene>
    <name evidence="2" type="primary">Cpsf3l</name>
    <name evidence="2" type="ORF">SNEC2469_LOCUS5710</name>
</gene>
<proteinExistence type="predicted"/>
<evidence type="ECO:0000313" key="2">
    <source>
        <dbReference type="EMBL" id="CAE7257398.1"/>
    </source>
</evidence>
<organism evidence="2 3">
    <name type="scientific">Symbiodinium necroappetens</name>
    <dbReference type="NCBI Taxonomy" id="1628268"/>
    <lineage>
        <taxon>Eukaryota</taxon>
        <taxon>Sar</taxon>
        <taxon>Alveolata</taxon>
        <taxon>Dinophyceae</taxon>
        <taxon>Suessiales</taxon>
        <taxon>Symbiodiniaceae</taxon>
        <taxon>Symbiodinium</taxon>
    </lineage>
</organism>
<name>A0A812MJI8_9DINO</name>
<reference evidence="2" key="1">
    <citation type="submission" date="2021-02" db="EMBL/GenBank/DDBJ databases">
        <authorList>
            <person name="Dougan E. K."/>
            <person name="Rhodes N."/>
            <person name="Thang M."/>
            <person name="Chan C."/>
        </authorList>
    </citation>
    <scope>NUCLEOTIDE SEQUENCE</scope>
</reference>
<feature type="non-terminal residue" evidence="2">
    <location>
        <position position="1"/>
    </location>
</feature>
<feature type="compositionally biased region" description="Basic and acidic residues" evidence="1">
    <location>
        <begin position="21"/>
        <end position="37"/>
    </location>
</feature>
<protein>
    <submittedName>
        <fullName evidence="2">Cpsf3l protein</fullName>
    </submittedName>
</protein>
<sequence>VRSLRRVPPAEAGGEMPEEVMENRAKPAAEEDFEGHLGGDLFEDNDDEETPAPLPAQPA</sequence>
<comment type="caution">
    <text evidence="2">The sequence shown here is derived from an EMBL/GenBank/DDBJ whole genome shotgun (WGS) entry which is preliminary data.</text>
</comment>
<evidence type="ECO:0000256" key="1">
    <source>
        <dbReference type="SAM" id="MobiDB-lite"/>
    </source>
</evidence>
<dbReference type="AlphaFoldDB" id="A0A812MJI8"/>
<accession>A0A812MJI8</accession>
<evidence type="ECO:0000313" key="3">
    <source>
        <dbReference type="Proteomes" id="UP000601435"/>
    </source>
</evidence>
<keyword evidence="3" id="KW-1185">Reference proteome</keyword>